<dbReference type="Proteomes" id="UP000019265">
    <property type="component" value="Chromosome"/>
</dbReference>
<evidence type="ECO:0000259" key="4">
    <source>
        <dbReference type="PROSITE" id="PS50076"/>
    </source>
</evidence>
<dbReference type="PANTHER" id="PTHR44145:SF3">
    <property type="entry name" value="DNAJ HOMOLOG SUBFAMILY A MEMBER 3, MITOCHONDRIAL"/>
    <property type="match status" value="1"/>
</dbReference>
<dbReference type="PRINTS" id="PR00625">
    <property type="entry name" value="JDOMAIN"/>
</dbReference>
<dbReference type="Pfam" id="PF00226">
    <property type="entry name" value="DnaJ"/>
    <property type="match status" value="1"/>
</dbReference>
<dbReference type="OrthoDB" id="9779889at2"/>
<accession>W6A9P9</accession>
<dbReference type="PATRIC" id="fig|1276257.3.peg.203"/>
<name>W6A9P9_9MOLU</name>
<dbReference type="InterPro" id="IPR036869">
    <property type="entry name" value="J_dom_sf"/>
</dbReference>
<protein>
    <recommendedName>
        <fullName evidence="4">J domain-containing protein</fullName>
    </recommendedName>
</protein>
<organism evidence="5 6">
    <name type="scientific">Spiroplasma sabaudiense Ar-1343</name>
    <dbReference type="NCBI Taxonomy" id="1276257"/>
    <lineage>
        <taxon>Bacteria</taxon>
        <taxon>Bacillati</taxon>
        <taxon>Mycoplasmatota</taxon>
        <taxon>Mollicutes</taxon>
        <taxon>Entomoplasmatales</taxon>
        <taxon>Spiroplasmataceae</taxon>
        <taxon>Spiroplasma</taxon>
    </lineage>
</organism>
<dbReference type="PROSITE" id="PS50076">
    <property type="entry name" value="DNAJ_2"/>
    <property type="match status" value="1"/>
</dbReference>
<dbReference type="Gene3D" id="1.10.287.110">
    <property type="entry name" value="DnaJ domain"/>
    <property type="match status" value="1"/>
</dbReference>
<proteinExistence type="predicted"/>
<keyword evidence="6" id="KW-1185">Reference proteome</keyword>
<dbReference type="AlphaFoldDB" id="W6A9P9"/>
<evidence type="ECO:0000256" key="1">
    <source>
        <dbReference type="ARBA" id="ARBA00023186"/>
    </source>
</evidence>
<feature type="region of interest" description="Disordered" evidence="2">
    <location>
        <begin position="30"/>
        <end position="49"/>
    </location>
</feature>
<keyword evidence="3" id="KW-1133">Transmembrane helix</keyword>
<dbReference type="eggNOG" id="COG0484">
    <property type="taxonomic scope" value="Bacteria"/>
</dbReference>
<gene>
    <name evidence="5" type="ORF">SSABA_v1c01980</name>
</gene>
<dbReference type="SUPFAM" id="SSF46565">
    <property type="entry name" value="Chaperone J-domain"/>
    <property type="match status" value="1"/>
</dbReference>
<keyword evidence="1" id="KW-0143">Chaperone</keyword>
<evidence type="ECO:0000313" key="6">
    <source>
        <dbReference type="Proteomes" id="UP000019265"/>
    </source>
</evidence>
<keyword evidence="3" id="KW-0472">Membrane</keyword>
<dbReference type="GO" id="GO:0007005">
    <property type="term" value="P:mitochondrion organization"/>
    <property type="evidence" value="ECO:0007669"/>
    <property type="project" value="TreeGrafter"/>
</dbReference>
<dbReference type="EMBL" id="CP006934">
    <property type="protein sequence ID" value="AHI53610.1"/>
    <property type="molecule type" value="Genomic_DNA"/>
</dbReference>
<evidence type="ECO:0000256" key="3">
    <source>
        <dbReference type="SAM" id="Phobius"/>
    </source>
</evidence>
<dbReference type="KEGG" id="ssab:SSABA_v1c01980"/>
<evidence type="ECO:0000313" key="5">
    <source>
        <dbReference type="EMBL" id="AHI53610.1"/>
    </source>
</evidence>
<dbReference type="InterPro" id="IPR001623">
    <property type="entry name" value="DnaJ_domain"/>
</dbReference>
<reference evidence="5 6" key="1">
    <citation type="journal article" date="2014" name="Genome Biol. Evol.">
        <title>Molecular evolution of the substrate utilization strategies and putative virulence factors in mosquito-associated Spiroplasma species.</title>
        <authorList>
            <person name="Chang T.H."/>
            <person name="Lo W.S."/>
            <person name="Ku C."/>
            <person name="Chen L.L."/>
            <person name="Kuo C.H."/>
        </authorList>
    </citation>
    <scope>NUCLEOTIDE SEQUENCE [LARGE SCALE GENOMIC DNA]</scope>
    <source>
        <strain evidence="5">Ar-1343</strain>
    </source>
</reference>
<dbReference type="InterPro" id="IPR051938">
    <property type="entry name" value="Apopto_cytoskel_mod"/>
</dbReference>
<evidence type="ECO:0000256" key="2">
    <source>
        <dbReference type="SAM" id="MobiDB-lite"/>
    </source>
</evidence>
<dbReference type="HOGENOM" id="CLU_1853954_0_0_14"/>
<dbReference type="SMART" id="SM00271">
    <property type="entry name" value="DnaJ"/>
    <property type="match status" value="1"/>
</dbReference>
<dbReference type="PANTHER" id="PTHR44145">
    <property type="entry name" value="DNAJ HOMOLOG SUBFAMILY A MEMBER 3, MITOCHONDRIAL"/>
    <property type="match status" value="1"/>
</dbReference>
<feature type="domain" description="J" evidence="4">
    <location>
        <begin position="63"/>
        <end position="119"/>
    </location>
</feature>
<keyword evidence="3" id="KW-0812">Transmembrane</keyword>
<dbReference type="CDD" id="cd06257">
    <property type="entry name" value="DnaJ"/>
    <property type="match status" value="1"/>
</dbReference>
<sequence length="120" mass="14180">MDDLARIIWRILYYIFIWWIVDLIFRGNRNKKSKYNNSDDSGASYESDQEKTFANQSGLELQRCYEVLGVDESISTKELKKVYLELAKKYHPDSSNDPKSEEKMVEINSAYQYIRAHRGL</sequence>
<dbReference type="STRING" id="1276257.SSABA_v1c01980"/>
<feature type="transmembrane region" description="Helical" evidence="3">
    <location>
        <begin position="6"/>
        <end position="25"/>
    </location>
</feature>
<dbReference type="RefSeq" id="WP_025250745.1">
    <property type="nucleotide sequence ID" value="NZ_CP006934.1"/>
</dbReference>
<feature type="compositionally biased region" description="Polar residues" evidence="2">
    <location>
        <begin position="35"/>
        <end position="49"/>
    </location>
</feature>